<evidence type="ECO:0000256" key="4">
    <source>
        <dbReference type="ARBA" id="ARBA00023125"/>
    </source>
</evidence>
<proteinExistence type="predicted"/>
<dbReference type="EMBL" id="FWFG01000059">
    <property type="protein sequence ID" value="SLM91411.1"/>
    <property type="molecule type" value="Genomic_DNA"/>
</dbReference>
<dbReference type="InterPro" id="IPR018356">
    <property type="entry name" value="Tscrpt_reg_HTH_DeoR_CS"/>
</dbReference>
<dbReference type="Proteomes" id="UP000195981">
    <property type="component" value="Unassembled WGS sequence"/>
</dbReference>
<dbReference type="SUPFAM" id="SSF100950">
    <property type="entry name" value="NagB/RpiA/CoA transferase-like"/>
    <property type="match status" value="1"/>
</dbReference>
<dbReference type="Pfam" id="PF00455">
    <property type="entry name" value="DeoRC"/>
    <property type="match status" value="1"/>
</dbReference>
<dbReference type="Gene3D" id="3.40.50.1360">
    <property type="match status" value="1"/>
</dbReference>
<keyword evidence="2" id="KW-0678">Repressor</keyword>
<dbReference type="OrthoDB" id="7688673at2"/>
<dbReference type="RefSeq" id="WP_087103767.1">
    <property type="nucleotide sequence ID" value="NZ_FWFG01000059.1"/>
</dbReference>
<dbReference type="AlphaFoldDB" id="A0A1X6WZB8"/>
<keyword evidence="5" id="KW-0804">Transcription</keyword>
<keyword evidence="4" id="KW-0238">DNA-binding</keyword>
<evidence type="ECO:0000256" key="5">
    <source>
        <dbReference type="ARBA" id="ARBA00023163"/>
    </source>
</evidence>
<dbReference type="SMART" id="SM00420">
    <property type="entry name" value="HTH_DEOR"/>
    <property type="match status" value="1"/>
</dbReference>
<dbReference type="PRINTS" id="PR00037">
    <property type="entry name" value="HTHLACR"/>
</dbReference>
<dbReference type="InterPro" id="IPR001034">
    <property type="entry name" value="DeoR_HTH"/>
</dbReference>
<dbReference type="PANTHER" id="PTHR30363">
    <property type="entry name" value="HTH-TYPE TRANSCRIPTIONAL REGULATOR SRLR-RELATED"/>
    <property type="match status" value="1"/>
</dbReference>
<dbReference type="PROSITE" id="PS51000">
    <property type="entry name" value="HTH_DEOR_2"/>
    <property type="match status" value="1"/>
</dbReference>
<evidence type="ECO:0000313" key="9">
    <source>
        <dbReference type="Proteomes" id="UP000195981"/>
    </source>
</evidence>
<dbReference type="PROSITE" id="PS00894">
    <property type="entry name" value="HTH_DEOR_1"/>
    <property type="match status" value="1"/>
</dbReference>
<dbReference type="SMART" id="SM01134">
    <property type="entry name" value="DeoRC"/>
    <property type="match status" value="1"/>
</dbReference>
<dbReference type="InterPro" id="IPR036390">
    <property type="entry name" value="WH_DNA-bd_sf"/>
</dbReference>
<feature type="domain" description="HTH deoR-type" evidence="7">
    <location>
        <begin position="3"/>
        <end position="58"/>
    </location>
</feature>
<dbReference type="Gene3D" id="1.10.10.10">
    <property type="entry name" value="Winged helix-like DNA-binding domain superfamily/Winged helix DNA-binding domain"/>
    <property type="match status" value="1"/>
</dbReference>
<gene>
    <name evidence="8" type="ORF">FM110_06470</name>
</gene>
<dbReference type="GO" id="GO:0003700">
    <property type="term" value="F:DNA-binding transcription factor activity"/>
    <property type="evidence" value="ECO:0007669"/>
    <property type="project" value="InterPro"/>
</dbReference>
<dbReference type="InterPro" id="IPR050313">
    <property type="entry name" value="Carb_Metab_HTH_regulators"/>
</dbReference>
<evidence type="ECO:0000256" key="3">
    <source>
        <dbReference type="ARBA" id="ARBA00023015"/>
    </source>
</evidence>
<keyword evidence="3" id="KW-0805">Transcription regulation</keyword>
<organism evidence="8 9">
    <name type="scientific">Brachybacterium nesterenkovii</name>
    <dbReference type="NCBI Taxonomy" id="47847"/>
    <lineage>
        <taxon>Bacteria</taxon>
        <taxon>Bacillati</taxon>
        <taxon>Actinomycetota</taxon>
        <taxon>Actinomycetes</taxon>
        <taxon>Micrococcales</taxon>
        <taxon>Dermabacteraceae</taxon>
        <taxon>Brachybacterium</taxon>
    </lineage>
</organism>
<evidence type="ECO:0000259" key="7">
    <source>
        <dbReference type="PROSITE" id="PS51000"/>
    </source>
</evidence>
<dbReference type="InterPro" id="IPR036388">
    <property type="entry name" value="WH-like_DNA-bd_sf"/>
</dbReference>
<dbReference type="GO" id="GO:0003677">
    <property type="term" value="F:DNA binding"/>
    <property type="evidence" value="ECO:0007669"/>
    <property type="project" value="UniProtKB-KW"/>
</dbReference>
<dbReference type="InterPro" id="IPR014036">
    <property type="entry name" value="DeoR-like_C"/>
</dbReference>
<evidence type="ECO:0000256" key="1">
    <source>
        <dbReference type="ARBA" id="ARBA00021390"/>
    </source>
</evidence>
<name>A0A1X6WZB8_9MICO</name>
<keyword evidence="9" id="KW-1185">Reference proteome</keyword>
<dbReference type="InterPro" id="IPR037171">
    <property type="entry name" value="NagB/RpiA_transferase-like"/>
</dbReference>
<dbReference type="PANTHER" id="PTHR30363:SF4">
    <property type="entry name" value="GLYCEROL-3-PHOSPHATE REGULON REPRESSOR"/>
    <property type="match status" value="1"/>
</dbReference>
<dbReference type="Pfam" id="PF08220">
    <property type="entry name" value="HTH_DeoR"/>
    <property type="match status" value="1"/>
</dbReference>
<evidence type="ECO:0000256" key="2">
    <source>
        <dbReference type="ARBA" id="ARBA00022491"/>
    </source>
</evidence>
<accession>A0A1X6WZB8</accession>
<sequence length="257" mass="26664">MYAQQRHRQILDALDASGRVGVAELAESFGVTTETVRRDLDRLAEQSLLVRVHGGAIARRTAVIEPDLATRSSTNVETKRRIAAAARALLPVDPEASVLIDAGSTTAALVPHLSGRRGVLVTHGLEIARAAMALPASADRPDVHLLPGRLRAGTGAAVGATTVDAIRTLRPAIAFLGCNGIDAEGFTTPDPSEGAVKAAIAQRADLRVILADSAKAGAHHLVTFATAADIDAVVSDAALPDSIVRPLIDSGIEVIRA</sequence>
<comment type="function">
    <text evidence="6">Repressor of the lactose catabolism operon. Galactose-6-phosphate is the inducer.</text>
</comment>
<reference evidence="8 9" key="1">
    <citation type="submission" date="2017-02" db="EMBL/GenBank/DDBJ databases">
        <authorList>
            <person name="Peterson S.W."/>
        </authorList>
    </citation>
    <scope>NUCLEOTIDE SEQUENCE [LARGE SCALE GENOMIC DNA]</scope>
    <source>
        <strain evidence="8 9">CIP104813</strain>
    </source>
</reference>
<evidence type="ECO:0000313" key="8">
    <source>
        <dbReference type="EMBL" id="SLM91411.1"/>
    </source>
</evidence>
<dbReference type="SUPFAM" id="SSF46785">
    <property type="entry name" value="Winged helix' DNA-binding domain"/>
    <property type="match status" value="1"/>
</dbReference>
<protein>
    <recommendedName>
        <fullName evidence="1">Lactose phosphotransferase system repressor</fullName>
    </recommendedName>
</protein>
<evidence type="ECO:0000256" key="6">
    <source>
        <dbReference type="ARBA" id="ARBA00024937"/>
    </source>
</evidence>